<feature type="domain" description="F-box" evidence="1">
    <location>
        <begin position="464"/>
        <end position="501"/>
    </location>
</feature>
<dbReference type="AlphaFoldDB" id="A0A6G0WE33"/>
<dbReference type="EMBL" id="VJMJ01000237">
    <property type="protein sequence ID" value="KAF0725607.1"/>
    <property type="molecule type" value="Genomic_DNA"/>
</dbReference>
<sequence>MANQTLAMARMDIPRHAAAAADALDALLGRLSRQICVKETPDWHALHVQLDALVHDEDESFVRAVLSHSVWCASSANFTGVTTAVADTLVRAALLPQAPPHAQVQVFHALLDPLLAPCRDDKGRVVKICRWTRGQAPLSSQRCVKRWECLAPAIASLLTEVPALSRELVSSSDLLALVAARVQCALPAIHHLLHLVPCCPSTGSAALVAAVLGAVLKMDWTDPTGVPFRDELLSRILRFFQEVPFKSPSSCTALDVAKKSVLGHSASIGAPLVAQLACTVSSSFALDLCGDLFDEMVAADSPAHFNFLVGFCAHTTCIAVDTVVELIDSLLHEPSLAKYDGLFGALYIASHRRVAVPLAAISPEVKEALNKLPPSLVAYALPTCCNISKPDVARLMHELEFETMTDVAWLDSMPFAPTPLHLRTLEAIRFHRIPLIAALNQRWTPPACPPPTVAVNLHLDPDALKHIFSFLSCKRLCRLASVCRVFRDISHEPWLWQQLHQKHWPTVVCEHPTEFSHDWKTFFKHRYLGMRQLRRSGKFNVWRLCNHCGCLQVLKSELQLENHRRRKHGAPSKRRIYRRNRKTCDESA</sequence>
<dbReference type="InterPro" id="IPR001810">
    <property type="entry name" value="F-box_dom"/>
</dbReference>
<dbReference type="SUPFAM" id="SSF81383">
    <property type="entry name" value="F-box domain"/>
    <property type="match status" value="1"/>
</dbReference>
<evidence type="ECO:0000259" key="1">
    <source>
        <dbReference type="Pfam" id="PF12937"/>
    </source>
</evidence>
<reference evidence="2 3" key="1">
    <citation type="submission" date="2019-07" db="EMBL/GenBank/DDBJ databases">
        <title>Genomics analysis of Aphanomyces spp. identifies a new class of oomycete effector associated with host adaptation.</title>
        <authorList>
            <person name="Gaulin E."/>
        </authorList>
    </citation>
    <scope>NUCLEOTIDE SEQUENCE [LARGE SCALE GENOMIC DNA]</scope>
    <source>
        <strain evidence="2 3">ATCC 201684</strain>
    </source>
</reference>
<evidence type="ECO:0000313" key="3">
    <source>
        <dbReference type="Proteomes" id="UP000481153"/>
    </source>
</evidence>
<comment type="caution">
    <text evidence="2">The sequence shown here is derived from an EMBL/GenBank/DDBJ whole genome shotgun (WGS) entry which is preliminary data.</text>
</comment>
<dbReference type="Proteomes" id="UP000481153">
    <property type="component" value="Unassembled WGS sequence"/>
</dbReference>
<gene>
    <name evidence="2" type="ORF">Ae201684_015940</name>
</gene>
<dbReference type="Gene3D" id="1.20.1280.50">
    <property type="match status" value="1"/>
</dbReference>
<evidence type="ECO:0000313" key="2">
    <source>
        <dbReference type="EMBL" id="KAF0725607.1"/>
    </source>
</evidence>
<dbReference type="VEuPathDB" id="FungiDB:AeMF1_017471"/>
<name>A0A6G0WE33_9STRA</name>
<keyword evidence="3" id="KW-1185">Reference proteome</keyword>
<protein>
    <recommendedName>
        <fullName evidence="1">F-box domain-containing protein</fullName>
    </recommendedName>
</protein>
<dbReference type="Pfam" id="PF12937">
    <property type="entry name" value="F-box-like"/>
    <property type="match status" value="1"/>
</dbReference>
<dbReference type="InterPro" id="IPR036047">
    <property type="entry name" value="F-box-like_dom_sf"/>
</dbReference>
<proteinExistence type="predicted"/>
<organism evidence="2 3">
    <name type="scientific">Aphanomyces euteiches</name>
    <dbReference type="NCBI Taxonomy" id="100861"/>
    <lineage>
        <taxon>Eukaryota</taxon>
        <taxon>Sar</taxon>
        <taxon>Stramenopiles</taxon>
        <taxon>Oomycota</taxon>
        <taxon>Saprolegniomycetes</taxon>
        <taxon>Saprolegniales</taxon>
        <taxon>Verrucalvaceae</taxon>
        <taxon>Aphanomyces</taxon>
    </lineage>
</organism>
<accession>A0A6G0WE33</accession>